<evidence type="ECO:0000313" key="9">
    <source>
        <dbReference type="Proteomes" id="UP000051841"/>
    </source>
</evidence>
<dbReference type="FunFam" id="1.10.132.20:FF:000001">
    <property type="entry name" value="Ribosome-recycling factor"/>
    <property type="match status" value="1"/>
</dbReference>
<keyword evidence="4 5" id="KW-0648">Protein biosynthesis</keyword>
<accession>A0A0R2HNI1</accession>
<dbReference type="FunFam" id="3.30.1360.40:FF:000001">
    <property type="entry name" value="Ribosome-recycling factor"/>
    <property type="match status" value="1"/>
</dbReference>
<dbReference type="PANTHER" id="PTHR20982">
    <property type="entry name" value="RIBOSOME RECYCLING FACTOR"/>
    <property type="match status" value="1"/>
</dbReference>
<dbReference type="PATRIC" id="fig|1410657.5.peg.1175"/>
<dbReference type="NCBIfam" id="TIGR00496">
    <property type="entry name" value="frr"/>
    <property type="match status" value="1"/>
</dbReference>
<dbReference type="Pfam" id="PF01765">
    <property type="entry name" value="RRF"/>
    <property type="match status" value="1"/>
</dbReference>
<dbReference type="Gene3D" id="3.30.1360.40">
    <property type="match status" value="1"/>
</dbReference>
<comment type="caution">
    <text evidence="8">The sequence shown here is derived from an EMBL/GenBank/DDBJ whole genome shotgun (WGS) entry which is preliminary data.</text>
</comment>
<reference evidence="8 9" key="1">
    <citation type="journal article" date="2015" name="Genome Announc.">
        <title>Expanding the biotechnology potential of lactobacilli through comparative genomics of 213 strains and associated genera.</title>
        <authorList>
            <person name="Sun Z."/>
            <person name="Harris H.M."/>
            <person name="McCann A."/>
            <person name="Guo C."/>
            <person name="Argimon S."/>
            <person name="Zhang W."/>
            <person name="Yang X."/>
            <person name="Jeffery I.B."/>
            <person name="Cooney J.C."/>
            <person name="Kagawa T.F."/>
            <person name="Liu W."/>
            <person name="Song Y."/>
            <person name="Salvetti E."/>
            <person name="Wrobel A."/>
            <person name="Rasinkangas P."/>
            <person name="Parkhill J."/>
            <person name="Rea M.C."/>
            <person name="O'Sullivan O."/>
            <person name="Ritari J."/>
            <person name="Douillard F.P."/>
            <person name="Paul Ross R."/>
            <person name="Yang R."/>
            <person name="Briner A.E."/>
            <person name="Felis G.E."/>
            <person name="de Vos W.M."/>
            <person name="Barrangou R."/>
            <person name="Klaenhammer T.R."/>
            <person name="Caufield P.W."/>
            <person name="Cui Y."/>
            <person name="Zhang H."/>
            <person name="O'Toole P.W."/>
        </authorList>
    </citation>
    <scope>NUCLEOTIDE SEQUENCE [LARGE SCALE GENOMIC DNA]</scope>
    <source>
        <strain evidence="8 9">DSM 20405</strain>
    </source>
</reference>
<evidence type="ECO:0000256" key="2">
    <source>
        <dbReference type="ARBA" id="ARBA00005912"/>
    </source>
</evidence>
<dbReference type="InterPro" id="IPR002661">
    <property type="entry name" value="Ribosome_recyc_fac"/>
</dbReference>
<feature type="region of interest" description="Disordered" evidence="6">
    <location>
        <begin position="135"/>
        <end position="154"/>
    </location>
</feature>
<keyword evidence="3 5" id="KW-0963">Cytoplasm</keyword>
<evidence type="ECO:0000256" key="1">
    <source>
        <dbReference type="ARBA" id="ARBA00004496"/>
    </source>
</evidence>
<dbReference type="Proteomes" id="UP000051841">
    <property type="component" value="Unassembled WGS sequence"/>
</dbReference>
<dbReference type="Gene3D" id="1.10.132.20">
    <property type="entry name" value="Ribosome-recycling factor"/>
    <property type="match status" value="1"/>
</dbReference>
<evidence type="ECO:0000256" key="4">
    <source>
        <dbReference type="ARBA" id="ARBA00022917"/>
    </source>
</evidence>
<gene>
    <name evidence="5" type="primary">frr</name>
    <name evidence="8" type="ORF">IV49_GL001134</name>
</gene>
<dbReference type="GO" id="GO:0006415">
    <property type="term" value="P:translational termination"/>
    <property type="evidence" value="ECO:0007669"/>
    <property type="project" value="UniProtKB-UniRule"/>
</dbReference>
<comment type="subcellular location">
    <subcellularLocation>
        <location evidence="1 5">Cytoplasm</location>
    </subcellularLocation>
</comment>
<organism evidence="8 9">
    <name type="scientific">Kandleria vitulina DSM 20405</name>
    <dbReference type="NCBI Taxonomy" id="1410657"/>
    <lineage>
        <taxon>Bacteria</taxon>
        <taxon>Bacillati</taxon>
        <taxon>Bacillota</taxon>
        <taxon>Erysipelotrichia</taxon>
        <taxon>Erysipelotrichales</taxon>
        <taxon>Coprobacillaceae</taxon>
        <taxon>Kandleria</taxon>
    </lineage>
</organism>
<dbReference type="PANTHER" id="PTHR20982:SF3">
    <property type="entry name" value="MITOCHONDRIAL RIBOSOME RECYCLING FACTOR PSEUDO 1"/>
    <property type="match status" value="1"/>
</dbReference>
<dbReference type="SUPFAM" id="SSF55194">
    <property type="entry name" value="Ribosome recycling factor, RRF"/>
    <property type="match status" value="1"/>
</dbReference>
<protein>
    <recommendedName>
        <fullName evidence="5">Ribosome-recycling factor</fullName>
        <shortName evidence="5">RRF</shortName>
    </recommendedName>
    <alternativeName>
        <fullName evidence="5">Ribosome-releasing factor</fullName>
    </alternativeName>
</protein>
<dbReference type="RefSeq" id="WP_029070473.1">
    <property type="nucleotide sequence ID" value="NZ_JNKN01000004.1"/>
</dbReference>
<comment type="function">
    <text evidence="5">Responsible for the release of ribosomes from messenger RNA at the termination of protein biosynthesis. May increase the efficiency of translation by recycling ribosomes from one round of translation to another.</text>
</comment>
<evidence type="ECO:0000256" key="3">
    <source>
        <dbReference type="ARBA" id="ARBA00022490"/>
    </source>
</evidence>
<dbReference type="GO" id="GO:0005737">
    <property type="term" value="C:cytoplasm"/>
    <property type="evidence" value="ECO:0007669"/>
    <property type="project" value="UniProtKB-SubCell"/>
</dbReference>
<feature type="domain" description="Ribosome recycling factor" evidence="7">
    <location>
        <begin position="20"/>
        <end position="179"/>
    </location>
</feature>
<evidence type="ECO:0000256" key="6">
    <source>
        <dbReference type="SAM" id="MobiDB-lite"/>
    </source>
</evidence>
<proteinExistence type="inferred from homology"/>
<dbReference type="CDD" id="cd00520">
    <property type="entry name" value="RRF"/>
    <property type="match status" value="1"/>
</dbReference>
<comment type="similarity">
    <text evidence="2 5">Belongs to the RRF family.</text>
</comment>
<dbReference type="InterPro" id="IPR023584">
    <property type="entry name" value="Ribosome_recyc_fac_dom"/>
</dbReference>
<dbReference type="AlphaFoldDB" id="A0A0R2HNI1"/>
<evidence type="ECO:0000256" key="5">
    <source>
        <dbReference type="HAMAP-Rule" id="MF_00040"/>
    </source>
</evidence>
<dbReference type="GO" id="GO:0043023">
    <property type="term" value="F:ribosomal large subunit binding"/>
    <property type="evidence" value="ECO:0007669"/>
    <property type="project" value="TreeGrafter"/>
</dbReference>
<dbReference type="HAMAP" id="MF_00040">
    <property type="entry name" value="RRF"/>
    <property type="match status" value="1"/>
</dbReference>
<evidence type="ECO:0000313" key="8">
    <source>
        <dbReference type="EMBL" id="KRN51060.1"/>
    </source>
</evidence>
<dbReference type="EMBL" id="JQBL01000003">
    <property type="protein sequence ID" value="KRN51060.1"/>
    <property type="molecule type" value="Genomic_DNA"/>
</dbReference>
<keyword evidence="9" id="KW-1185">Reference proteome</keyword>
<dbReference type="InterPro" id="IPR036191">
    <property type="entry name" value="RRF_sf"/>
</dbReference>
<name>A0A0R2HNI1_9FIRM</name>
<evidence type="ECO:0000259" key="7">
    <source>
        <dbReference type="Pfam" id="PF01765"/>
    </source>
</evidence>
<sequence>MIDEVLLEAEEKMEKTVANFSKELLNIRTGRANPSMLESVMVEYYGAPTPLNQVAGISVSEGRQLVIKAYDKSSMKDIERGIYEADLGLTPQNDGNVIRINIPPLTEERRKELVKQVGKIAERDKVALRNVRRAANDDVEKSGETEDAIKQGKKDVQDLTNKYVKKIEDIAKEKEKDLMTV</sequence>